<feature type="compositionally biased region" description="Acidic residues" evidence="1">
    <location>
        <begin position="224"/>
        <end position="242"/>
    </location>
</feature>
<dbReference type="Proteomes" id="UP001359559">
    <property type="component" value="Unassembled WGS sequence"/>
</dbReference>
<feature type="region of interest" description="Disordered" evidence="1">
    <location>
        <begin position="163"/>
        <end position="242"/>
    </location>
</feature>
<feature type="region of interest" description="Disordered" evidence="1">
    <location>
        <begin position="286"/>
        <end position="306"/>
    </location>
</feature>
<dbReference type="PANTHER" id="PTHR33623">
    <property type="entry name" value="OS04G0572500 PROTEIN"/>
    <property type="match status" value="1"/>
</dbReference>
<protein>
    <recommendedName>
        <fullName evidence="4">DUF4378 domain-containing protein</fullName>
    </recommendedName>
</protein>
<evidence type="ECO:0000256" key="1">
    <source>
        <dbReference type="SAM" id="MobiDB-lite"/>
    </source>
</evidence>
<dbReference type="AlphaFoldDB" id="A0AAN9FV27"/>
<proteinExistence type="predicted"/>
<evidence type="ECO:0008006" key="4">
    <source>
        <dbReference type="Google" id="ProtNLM"/>
    </source>
</evidence>
<name>A0AAN9FV27_CLITE</name>
<sequence length="425" mass="49672">MAHLRELLKEEQEPFLLKNYISEKRSQMKRPLQLLNTKKHQNSINLCRNACFQSFPSQITKSPLLEFTSPLNNTPNAKVPSKTATLLLQAALTIQRNKKHLASFFKRLSIRKKGIQAAHVSLSEMEETSCSGHSFDEDIPFQEKQKHTADDQRYASPFRFVLQRNPSSSSGRRTPEFSSPPTSSSRHTTQDKESNGVDGVNKFQSEEEEEDKEQCSPVSVLDPPFDDDDDDGHENDHDQEDGFDLECSYANVQRTKQQLLNRLRRFEELAELDAVELEKRMLDEEENEYEKVMEEDDYDDGDSDTTCEEKGLRDTVFNILCHSRVHDIWHAPEDLKRLVHDLIMEEEKELNSLEDRELVIRRVCRRLELWKQVESNTIDMMIEEDFSIEEGRWKKNGEQTRELAEELELPIFCFLLEELFEELVR</sequence>
<dbReference type="PANTHER" id="PTHR33623:SF5">
    <property type="entry name" value="HISTONE-LYSINE N-METHYLTRANSFERASE SETD1B-LIKE PROTEIN"/>
    <property type="match status" value="1"/>
</dbReference>
<feature type="compositionally biased region" description="Low complexity" evidence="1">
    <location>
        <begin position="176"/>
        <end position="187"/>
    </location>
</feature>
<organism evidence="2 3">
    <name type="scientific">Clitoria ternatea</name>
    <name type="common">Butterfly pea</name>
    <dbReference type="NCBI Taxonomy" id="43366"/>
    <lineage>
        <taxon>Eukaryota</taxon>
        <taxon>Viridiplantae</taxon>
        <taxon>Streptophyta</taxon>
        <taxon>Embryophyta</taxon>
        <taxon>Tracheophyta</taxon>
        <taxon>Spermatophyta</taxon>
        <taxon>Magnoliopsida</taxon>
        <taxon>eudicotyledons</taxon>
        <taxon>Gunneridae</taxon>
        <taxon>Pentapetalae</taxon>
        <taxon>rosids</taxon>
        <taxon>fabids</taxon>
        <taxon>Fabales</taxon>
        <taxon>Fabaceae</taxon>
        <taxon>Papilionoideae</taxon>
        <taxon>50 kb inversion clade</taxon>
        <taxon>NPAAA clade</taxon>
        <taxon>indigoferoid/millettioid clade</taxon>
        <taxon>Phaseoleae</taxon>
        <taxon>Clitoria</taxon>
    </lineage>
</organism>
<evidence type="ECO:0000313" key="2">
    <source>
        <dbReference type="EMBL" id="KAK7278628.1"/>
    </source>
</evidence>
<accession>A0AAN9FV27</accession>
<gene>
    <name evidence="2" type="ORF">RJT34_23662</name>
</gene>
<reference evidence="2 3" key="1">
    <citation type="submission" date="2024-01" db="EMBL/GenBank/DDBJ databases">
        <title>The genomes of 5 underutilized Papilionoideae crops provide insights into root nodulation and disease resistance.</title>
        <authorList>
            <person name="Yuan L."/>
        </authorList>
    </citation>
    <scope>NUCLEOTIDE SEQUENCE [LARGE SCALE GENOMIC DNA]</scope>
    <source>
        <strain evidence="2">LY-2023</strain>
        <tissue evidence="2">Leaf</tissue>
    </source>
</reference>
<evidence type="ECO:0000313" key="3">
    <source>
        <dbReference type="Proteomes" id="UP001359559"/>
    </source>
</evidence>
<comment type="caution">
    <text evidence="2">The sequence shown here is derived from an EMBL/GenBank/DDBJ whole genome shotgun (WGS) entry which is preliminary data.</text>
</comment>
<keyword evidence="3" id="KW-1185">Reference proteome</keyword>
<dbReference type="EMBL" id="JAYKXN010000006">
    <property type="protein sequence ID" value="KAK7278628.1"/>
    <property type="molecule type" value="Genomic_DNA"/>
</dbReference>